<dbReference type="InterPro" id="IPR013221">
    <property type="entry name" value="Mur_ligase_cen"/>
</dbReference>
<evidence type="ECO:0000259" key="11">
    <source>
        <dbReference type="Pfam" id="PF02875"/>
    </source>
</evidence>
<evidence type="ECO:0000256" key="8">
    <source>
        <dbReference type="ARBA" id="ARBA00023306"/>
    </source>
</evidence>
<keyword evidence="3 9" id="KW-0963">Cytoplasm</keyword>
<keyword evidence="8 9" id="KW-0131">Cell cycle</keyword>
<keyword evidence="4 9" id="KW-0436">Ligase</keyword>
<keyword evidence="14" id="KW-1185">Reference proteome</keyword>
<dbReference type="SUPFAM" id="SSF53623">
    <property type="entry name" value="MurD-like peptide ligases, catalytic domain"/>
    <property type="match status" value="1"/>
</dbReference>
<evidence type="ECO:0000256" key="10">
    <source>
        <dbReference type="RuleBase" id="RU003664"/>
    </source>
</evidence>
<dbReference type="Pfam" id="PF21799">
    <property type="entry name" value="MurD-like_N"/>
    <property type="match status" value="1"/>
</dbReference>
<dbReference type="Pfam" id="PF02875">
    <property type="entry name" value="Mur_ligase_C"/>
    <property type="match status" value="1"/>
</dbReference>
<proteinExistence type="inferred from homology"/>
<evidence type="ECO:0000256" key="9">
    <source>
        <dbReference type="HAMAP-Rule" id="MF_00639"/>
    </source>
</evidence>
<dbReference type="InterPro" id="IPR018109">
    <property type="entry name" value="Folylpolyglutamate_synth_CS"/>
</dbReference>
<dbReference type="Pfam" id="PF08245">
    <property type="entry name" value="Mur_ligase_M"/>
    <property type="match status" value="1"/>
</dbReference>
<dbReference type="EC" id="6.3.2.9" evidence="9 10"/>
<dbReference type="Gene3D" id="3.90.190.20">
    <property type="entry name" value="Mur ligase, C-terminal domain"/>
    <property type="match status" value="1"/>
</dbReference>
<dbReference type="PANTHER" id="PTHR43692">
    <property type="entry name" value="UDP-N-ACETYLMURAMOYLALANINE--D-GLUTAMATE LIGASE"/>
    <property type="match status" value="1"/>
</dbReference>
<evidence type="ECO:0000256" key="2">
    <source>
        <dbReference type="ARBA" id="ARBA00004752"/>
    </source>
</evidence>
<dbReference type="GO" id="GO:0016874">
    <property type="term" value="F:ligase activity"/>
    <property type="evidence" value="ECO:0007669"/>
    <property type="project" value="UniProtKB-KW"/>
</dbReference>
<evidence type="ECO:0000256" key="4">
    <source>
        <dbReference type="ARBA" id="ARBA00022598"/>
    </source>
</evidence>
<dbReference type="RefSeq" id="WP_344077960.1">
    <property type="nucleotide sequence ID" value="NZ_BAAALS010000005.1"/>
</dbReference>
<dbReference type="EMBL" id="BAAALS010000005">
    <property type="protein sequence ID" value="GAA1743725.1"/>
    <property type="molecule type" value="Genomic_DNA"/>
</dbReference>
<dbReference type="HAMAP" id="MF_00639">
    <property type="entry name" value="MurD"/>
    <property type="match status" value="1"/>
</dbReference>
<evidence type="ECO:0000259" key="12">
    <source>
        <dbReference type="Pfam" id="PF08245"/>
    </source>
</evidence>
<keyword evidence="7 9" id="KW-0067">ATP-binding</keyword>
<evidence type="ECO:0000313" key="13">
    <source>
        <dbReference type="EMBL" id="GAA1743725.1"/>
    </source>
</evidence>
<evidence type="ECO:0000256" key="5">
    <source>
        <dbReference type="ARBA" id="ARBA00022618"/>
    </source>
</evidence>
<feature type="domain" description="Mur ligase central" evidence="12">
    <location>
        <begin position="114"/>
        <end position="291"/>
    </location>
</feature>
<protein>
    <recommendedName>
        <fullName evidence="9 10">UDP-N-acetylmuramoylalanine--D-glutamate ligase</fullName>
        <ecNumber evidence="9 10">6.3.2.9</ecNumber>
    </recommendedName>
    <alternativeName>
        <fullName evidence="9">D-glutamic acid-adding enzyme</fullName>
    </alternativeName>
    <alternativeName>
        <fullName evidence="9">UDP-N-acetylmuramoyl-L-alanyl-D-glutamate synthetase</fullName>
    </alternativeName>
</protein>
<feature type="binding site" evidence="9">
    <location>
        <begin position="116"/>
        <end position="122"/>
    </location>
    <ligand>
        <name>ATP</name>
        <dbReference type="ChEBI" id="CHEBI:30616"/>
    </ligand>
</feature>
<dbReference type="NCBIfam" id="TIGR01087">
    <property type="entry name" value="murD"/>
    <property type="match status" value="1"/>
</dbReference>
<comment type="catalytic activity">
    <reaction evidence="9 10">
        <text>UDP-N-acetyl-alpha-D-muramoyl-L-alanine + D-glutamate + ATP = UDP-N-acetyl-alpha-D-muramoyl-L-alanyl-D-glutamate + ADP + phosphate + H(+)</text>
        <dbReference type="Rhea" id="RHEA:16429"/>
        <dbReference type="ChEBI" id="CHEBI:15378"/>
        <dbReference type="ChEBI" id="CHEBI:29986"/>
        <dbReference type="ChEBI" id="CHEBI:30616"/>
        <dbReference type="ChEBI" id="CHEBI:43474"/>
        <dbReference type="ChEBI" id="CHEBI:83898"/>
        <dbReference type="ChEBI" id="CHEBI:83900"/>
        <dbReference type="ChEBI" id="CHEBI:456216"/>
        <dbReference type="EC" id="6.3.2.9"/>
    </reaction>
</comment>
<evidence type="ECO:0000256" key="7">
    <source>
        <dbReference type="ARBA" id="ARBA00022840"/>
    </source>
</evidence>
<comment type="similarity">
    <text evidence="9">Belongs to the MurCDEF family.</text>
</comment>
<sequence length="457" mass="45948">MTAYAGRHVLVAGAAVAGAASARALLARGATVTVLDRRDSEGLAALRAAGAAVVVAETPPAGLLDGIDEVVVSPGFAPHSPLARAALAAGLPVYAEPELAWRLRGPAAPGWLAVTGTNGKTTTTTMLASILRAAGKRTAALGNIGEPLVGLDEAAYDVLAVELSSFQLHWSDTLAPYAGALLNLADDHLDWHGGFDAYAGAKEAIWRGAPGGGVAVGNLDDPRVAARLLAVSGRSVGVTLGEPERGELGVVDGVLVDRAFDDDAVELGTAAAVRPAGAHNLSNALHAAALARAYGVPAGAVAAGLAGYTPEPHRNALVATVEGVAYVDDSKATNPHAAFASLATYPRVVWIAGGQLKGVDIDDLVATVAPRLAGAVLLGVDRVDIARALARHAPAVRVVDVARTDDGAMGEVVRAASAMAAPGDTVLLAPAAASLDMFRGYSHRGDAFAAAVAELAG</sequence>
<keyword evidence="9 10" id="KW-0133">Cell shape</keyword>
<dbReference type="Gene3D" id="3.40.1190.10">
    <property type="entry name" value="Mur-like, catalytic domain"/>
    <property type="match status" value="1"/>
</dbReference>
<keyword evidence="9 10" id="KW-0573">Peptidoglycan synthesis</keyword>
<comment type="caution">
    <text evidence="13">The sequence shown here is derived from an EMBL/GenBank/DDBJ whole genome shotgun (WGS) entry which is preliminary data.</text>
</comment>
<comment type="subcellular location">
    <subcellularLocation>
        <location evidence="1 9 10">Cytoplasm</location>
    </subcellularLocation>
</comment>
<dbReference type="InterPro" id="IPR004101">
    <property type="entry name" value="Mur_ligase_C"/>
</dbReference>
<evidence type="ECO:0000256" key="6">
    <source>
        <dbReference type="ARBA" id="ARBA00022741"/>
    </source>
</evidence>
<dbReference type="InterPro" id="IPR005762">
    <property type="entry name" value="MurD"/>
</dbReference>
<dbReference type="InterPro" id="IPR036615">
    <property type="entry name" value="Mur_ligase_C_dom_sf"/>
</dbReference>
<comment type="pathway">
    <text evidence="2 9 10">Cell wall biogenesis; peptidoglycan biosynthesis.</text>
</comment>
<dbReference type="Proteomes" id="UP001500655">
    <property type="component" value="Unassembled WGS sequence"/>
</dbReference>
<keyword evidence="5 9" id="KW-0132">Cell division</keyword>
<keyword evidence="9 10" id="KW-0961">Cell wall biogenesis/degradation</keyword>
<feature type="domain" description="Mur ligase C-terminal" evidence="11">
    <location>
        <begin position="313"/>
        <end position="431"/>
    </location>
</feature>
<dbReference type="PANTHER" id="PTHR43692:SF1">
    <property type="entry name" value="UDP-N-ACETYLMURAMOYLALANINE--D-GLUTAMATE LIGASE"/>
    <property type="match status" value="1"/>
</dbReference>
<reference evidence="13 14" key="1">
    <citation type="journal article" date="2019" name="Int. J. Syst. Evol. Microbiol.">
        <title>The Global Catalogue of Microorganisms (GCM) 10K type strain sequencing project: providing services to taxonomists for standard genome sequencing and annotation.</title>
        <authorList>
            <consortium name="The Broad Institute Genomics Platform"/>
            <consortium name="The Broad Institute Genome Sequencing Center for Infectious Disease"/>
            <person name="Wu L."/>
            <person name="Ma J."/>
        </authorList>
    </citation>
    <scope>NUCLEOTIDE SEQUENCE [LARGE SCALE GENOMIC DNA]</scope>
    <source>
        <strain evidence="13 14">JCM 13249</strain>
    </source>
</reference>
<dbReference type="SUPFAM" id="SSF51984">
    <property type="entry name" value="MurCD N-terminal domain"/>
    <property type="match status" value="1"/>
</dbReference>
<name>A0ABN2JYQ3_9ACTN</name>
<evidence type="ECO:0000256" key="1">
    <source>
        <dbReference type="ARBA" id="ARBA00004496"/>
    </source>
</evidence>
<evidence type="ECO:0000256" key="3">
    <source>
        <dbReference type="ARBA" id="ARBA00022490"/>
    </source>
</evidence>
<dbReference type="PROSITE" id="PS01011">
    <property type="entry name" value="FOLYLPOLYGLU_SYNT_1"/>
    <property type="match status" value="1"/>
</dbReference>
<gene>
    <name evidence="13" type="primary">murD_2</name>
    <name evidence="9" type="synonym">murD</name>
    <name evidence="13" type="ORF">GCM10009681_13160</name>
</gene>
<organism evidence="13 14">
    <name type="scientific">Luedemannella helvata</name>
    <dbReference type="NCBI Taxonomy" id="349315"/>
    <lineage>
        <taxon>Bacteria</taxon>
        <taxon>Bacillati</taxon>
        <taxon>Actinomycetota</taxon>
        <taxon>Actinomycetes</taxon>
        <taxon>Micromonosporales</taxon>
        <taxon>Micromonosporaceae</taxon>
        <taxon>Luedemannella</taxon>
    </lineage>
</organism>
<comment type="function">
    <text evidence="9 10">Cell wall formation. Catalyzes the addition of glutamate to the nucleotide precursor UDP-N-acetylmuramoyl-L-alanine (UMA).</text>
</comment>
<keyword evidence="6 9" id="KW-0547">Nucleotide-binding</keyword>
<evidence type="ECO:0000313" key="14">
    <source>
        <dbReference type="Proteomes" id="UP001500655"/>
    </source>
</evidence>
<dbReference type="SUPFAM" id="SSF53244">
    <property type="entry name" value="MurD-like peptide ligases, peptide-binding domain"/>
    <property type="match status" value="1"/>
</dbReference>
<dbReference type="InterPro" id="IPR036565">
    <property type="entry name" value="Mur-like_cat_sf"/>
</dbReference>
<accession>A0ABN2JYQ3</accession>
<dbReference type="Gene3D" id="3.40.50.720">
    <property type="entry name" value="NAD(P)-binding Rossmann-like Domain"/>
    <property type="match status" value="1"/>
</dbReference>